<dbReference type="Pfam" id="PF00881">
    <property type="entry name" value="Nitroreductase"/>
    <property type="match status" value="1"/>
</dbReference>
<evidence type="ECO:0000313" key="3">
    <source>
        <dbReference type="EMBL" id="HIQ97341.1"/>
    </source>
</evidence>
<reference evidence="3" key="1">
    <citation type="submission" date="2020-10" db="EMBL/GenBank/DDBJ databases">
        <authorList>
            <person name="Gilroy R."/>
        </authorList>
    </citation>
    <scope>NUCLEOTIDE SEQUENCE</scope>
    <source>
        <strain evidence="3">ChiSjej3B21-11622</strain>
    </source>
</reference>
<feature type="domain" description="Nitroreductase" evidence="2">
    <location>
        <begin position="70"/>
        <end position="239"/>
    </location>
</feature>
<protein>
    <submittedName>
        <fullName evidence="3">SagB/ThcOx family dehydrogenase</fullName>
    </submittedName>
</protein>
<dbReference type="NCBIfam" id="TIGR03605">
    <property type="entry name" value="antibiot_sagB"/>
    <property type="match status" value="1"/>
</dbReference>
<dbReference type="InterPro" id="IPR052544">
    <property type="entry name" value="Bacteriocin_Proc_Enz"/>
</dbReference>
<dbReference type="Proteomes" id="UP000886886">
    <property type="component" value="Unassembled WGS sequence"/>
</dbReference>
<dbReference type="AlphaFoldDB" id="A0A9D1D196"/>
<evidence type="ECO:0000259" key="2">
    <source>
        <dbReference type="Pfam" id="PF00881"/>
    </source>
</evidence>
<dbReference type="SUPFAM" id="SSF55469">
    <property type="entry name" value="FMN-dependent nitroreductase-like"/>
    <property type="match status" value="1"/>
</dbReference>
<dbReference type="InterPro" id="IPR000415">
    <property type="entry name" value="Nitroreductase-like"/>
</dbReference>
<dbReference type="EMBL" id="DVFT01000182">
    <property type="protein sequence ID" value="HIQ97341.1"/>
    <property type="molecule type" value="Genomic_DNA"/>
</dbReference>
<dbReference type="InterPro" id="IPR029479">
    <property type="entry name" value="Nitroreductase"/>
</dbReference>
<accession>A0A9D1D196</accession>
<name>A0A9D1D196_9FIRM</name>
<dbReference type="GO" id="GO:0016491">
    <property type="term" value="F:oxidoreductase activity"/>
    <property type="evidence" value="ECO:0007669"/>
    <property type="project" value="InterPro"/>
</dbReference>
<organism evidence="3 4">
    <name type="scientific">Candidatus Limivivens merdigallinarum</name>
    <dbReference type="NCBI Taxonomy" id="2840859"/>
    <lineage>
        <taxon>Bacteria</taxon>
        <taxon>Bacillati</taxon>
        <taxon>Bacillota</taxon>
        <taxon>Clostridia</taxon>
        <taxon>Lachnospirales</taxon>
        <taxon>Lachnospiraceae</taxon>
        <taxon>Lachnospiraceae incertae sedis</taxon>
        <taxon>Candidatus Limivivens</taxon>
    </lineage>
</organism>
<gene>
    <name evidence="3" type="ORF">IAB26_12355</name>
</gene>
<evidence type="ECO:0000256" key="1">
    <source>
        <dbReference type="SAM" id="MobiDB-lite"/>
    </source>
</evidence>
<reference evidence="3" key="2">
    <citation type="journal article" date="2021" name="PeerJ">
        <title>Extensive microbial diversity within the chicken gut microbiome revealed by metagenomics and culture.</title>
        <authorList>
            <person name="Gilroy R."/>
            <person name="Ravi A."/>
            <person name="Getino M."/>
            <person name="Pursley I."/>
            <person name="Horton D.L."/>
            <person name="Alikhan N.F."/>
            <person name="Baker D."/>
            <person name="Gharbi K."/>
            <person name="Hall N."/>
            <person name="Watson M."/>
            <person name="Adriaenssens E.M."/>
            <person name="Foster-Nyarko E."/>
            <person name="Jarju S."/>
            <person name="Secka A."/>
            <person name="Antonio M."/>
            <person name="Oren A."/>
            <person name="Chaudhuri R.R."/>
            <person name="La Ragione R."/>
            <person name="Hildebrand F."/>
            <person name="Pallen M.J."/>
        </authorList>
    </citation>
    <scope>NUCLEOTIDE SEQUENCE</scope>
    <source>
        <strain evidence="3">ChiSjej3B21-11622</strain>
    </source>
</reference>
<dbReference type="InterPro" id="IPR020051">
    <property type="entry name" value="SagB-type_dehydrogenase"/>
</dbReference>
<evidence type="ECO:0000313" key="4">
    <source>
        <dbReference type="Proteomes" id="UP000886886"/>
    </source>
</evidence>
<dbReference type="CDD" id="cd02142">
    <property type="entry name" value="McbC_SagB-like_oxidoreductase"/>
    <property type="match status" value="1"/>
</dbReference>
<dbReference type="Gene3D" id="3.40.109.10">
    <property type="entry name" value="NADH Oxidase"/>
    <property type="match status" value="1"/>
</dbReference>
<comment type="caution">
    <text evidence="3">The sequence shown here is derived from an EMBL/GenBank/DDBJ whole genome shotgun (WGS) entry which is preliminary data.</text>
</comment>
<proteinExistence type="predicted"/>
<sequence length="265" mass="29392">MNEATRQKIMQNREILKGHGSWDVGAEPTDQQQKLPYLPPEKPPMSGNAPIPLPLDFEESVEKKDLAELIKERESQRSYAEEPITLKELSFLLWAVQGVRKLAGKMKQVTFRTVPSAGSRHAMETYLFVRNVEGLKPGKYHYLAISHSLELLEAGDFGESLTEALCGQSFAGYAPVTFVFSAVPYRMEWRYGLQSAKYILLDAGHAVEHLYLASGAVGCGTCAIGAYDQERLDELMGFAPGPSAKREYECAIYAAPVGKIEKDAE</sequence>
<dbReference type="PANTHER" id="PTHR43745:SF2">
    <property type="entry name" value="NITROREDUCTASE MJ1384-RELATED"/>
    <property type="match status" value="1"/>
</dbReference>
<feature type="region of interest" description="Disordered" evidence="1">
    <location>
        <begin position="17"/>
        <end position="43"/>
    </location>
</feature>
<dbReference type="PANTHER" id="PTHR43745">
    <property type="entry name" value="NITROREDUCTASE MJ1384-RELATED"/>
    <property type="match status" value="1"/>
</dbReference>